<dbReference type="PANTHER" id="PTHR47151">
    <property type="entry name" value="LEU/ILE/VAL-BINDING ABC TRANSPORTER SUBUNIT"/>
    <property type="match status" value="1"/>
</dbReference>
<keyword evidence="3" id="KW-0029">Amino-acid transport</keyword>
<dbReference type="AlphaFoldDB" id="A0A5J4L7Z7"/>
<dbReference type="GO" id="GO:0006865">
    <property type="term" value="P:amino acid transport"/>
    <property type="evidence" value="ECO:0007669"/>
    <property type="project" value="UniProtKB-KW"/>
</dbReference>
<keyword evidence="2" id="KW-0732">Signal</keyword>
<protein>
    <submittedName>
        <fullName evidence="5">Branched chain amino acid ABC transporter substrate-binding protein</fullName>
    </submittedName>
</protein>
<feature type="domain" description="Leucine-binding protein" evidence="4">
    <location>
        <begin position="27"/>
        <end position="358"/>
    </location>
</feature>
<evidence type="ECO:0000256" key="3">
    <source>
        <dbReference type="ARBA" id="ARBA00022970"/>
    </source>
</evidence>
<accession>A0A5J4L7Z7</accession>
<evidence type="ECO:0000256" key="1">
    <source>
        <dbReference type="ARBA" id="ARBA00022448"/>
    </source>
</evidence>
<dbReference type="InterPro" id="IPR000709">
    <property type="entry name" value="Leu_Ile_Val-bd"/>
</dbReference>
<proteinExistence type="predicted"/>
<evidence type="ECO:0000313" key="5">
    <source>
        <dbReference type="EMBL" id="GER93656.1"/>
    </source>
</evidence>
<name>A0A5J4L7Z7_9ZZZZ</name>
<evidence type="ECO:0000256" key="2">
    <source>
        <dbReference type="ARBA" id="ARBA00022729"/>
    </source>
</evidence>
<dbReference type="InterPro" id="IPR028082">
    <property type="entry name" value="Peripla_BP_I"/>
</dbReference>
<dbReference type="Pfam" id="PF13458">
    <property type="entry name" value="Peripla_BP_6"/>
    <property type="match status" value="1"/>
</dbReference>
<dbReference type="CDD" id="cd06342">
    <property type="entry name" value="PBP1_ABC_LIVBP-like"/>
    <property type="match status" value="1"/>
</dbReference>
<gene>
    <name evidence="5" type="ORF">A45J_1410</name>
</gene>
<dbReference type="EMBL" id="BLAB01000001">
    <property type="protein sequence ID" value="GER93656.1"/>
    <property type="molecule type" value="Genomic_DNA"/>
</dbReference>
<sequence>MKRFFVFLIAVFSITMPFYGCKKKDDTIKIGIAGPMTGPQAKMGNDFRNGVAIAVEEWNSKGGVLGKKIDIIIGDDQSDPKQAVSVANKLVNEGVAGIVGHFNSSCSIPASDVYNRAGIPMITPASTNPQLTERGYRGIFRVCGRDDQQGKVAAIFAMNKLKIKKLAIIHDKTTYGQGLADEFKKNLSSAVEIVYYGGITQGDKDFKTILTSIKEKKPEMIYFGGIYPETGLLVKQSREISLNIPFMSGDGSIDPKFIEIAGEKAAEGTYLTFSPDPKNIPAAKEFLEKYSVRFGDVGPYSIYAYDAMNILLTAMKEAGTADGKVVIEKLHSMEFLGALGKIRFTENGDITGSPYVIWVTKNGKFEEYWKP</sequence>
<reference evidence="5" key="1">
    <citation type="submission" date="2019-10" db="EMBL/GenBank/DDBJ databases">
        <title>Metagenomic sequencing of thiosulfate-disproportionating enrichment culture.</title>
        <authorList>
            <person name="Umezawa K."/>
            <person name="Kojima H."/>
            <person name="Fukui M."/>
        </authorList>
    </citation>
    <scope>NUCLEOTIDE SEQUENCE</scope>
    <source>
        <strain evidence="5">45J</strain>
    </source>
</reference>
<organism evidence="5">
    <name type="scientific">hot springs metagenome</name>
    <dbReference type="NCBI Taxonomy" id="433727"/>
    <lineage>
        <taxon>unclassified sequences</taxon>
        <taxon>metagenomes</taxon>
        <taxon>ecological metagenomes</taxon>
    </lineage>
</organism>
<keyword evidence="1" id="KW-0813">Transport</keyword>
<dbReference type="SUPFAM" id="SSF53822">
    <property type="entry name" value="Periplasmic binding protein-like I"/>
    <property type="match status" value="1"/>
</dbReference>
<evidence type="ECO:0000259" key="4">
    <source>
        <dbReference type="Pfam" id="PF13458"/>
    </source>
</evidence>
<dbReference type="PRINTS" id="PR00337">
    <property type="entry name" value="LEUILEVALBP"/>
</dbReference>
<dbReference type="Gene3D" id="3.40.50.2300">
    <property type="match status" value="2"/>
</dbReference>
<dbReference type="PANTHER" id="PTHR47151:SF2">
    <property type="entry name" value="AMINO ACID BINDING PROTEIN"/>
    <property type="match status" value="1"/>
</dbReference>
<comment type="caution">
    <text evidence="5">The sequence shown here is derived from an EMBL/GenBank/DDBJ whole genome shotgun (WGS) entry which is preliminary data.</text>
</comment>
<dbReference type="InterPro" id="IPR028081">
    <property type="entry name" value="Leu-bd"/>
</dbReference>